<keyword evidence="4" id="KW-0961">Cell wall biogenesis/degradation</keyword>
<dbReference type="Proteomes" id="UP000231637">
    <property type="component" value="Chromosome"/>
</dbReference>
<dbReference type="EC" id="3.5.1.28" evidence="2"/>
<feature type="domain" description="N-acetylmuramoyl-L-alanine amidase" evidence="5">
    <location>
        <begin position="1"/>
        <end position="162"/>
    </location>
</feature>
<evidence type="ECO:0000256" key="4">
    <source>
        <dbReference type="ARBA" id="ARBA00023316"/>
    </source>
</evidence>
<dbReference type="PANTHER" id="PTHR30417">
    <property type="entry name" value="N-ACETYLMURAMOYL-L-ALANINE AMIDASE AMID"/>
    <property type="match status" value="1"/>
</dbReference>
<comment type="catalytic activity">
    <reaction evidence="1">
        <text>Hydrolyzes the link between N-acetylmuramoyl residues and L-amino acid residues in certain cell-wall glycopeptides.</text>
        <dbReference type="EC" id="3.5.1.28"/>
    </reaction>
</comment>
<dbReference type="RefSeq" id="WP_157821257.1">
    <property type="nucleotide sequence ID" value="NZ_CP018800.1"/>
</dbReference>
<keyword evidence="3 6" id="KW-0378">Hydrolase</keyword>
<name>A0A2K8L2R7_9PROT</name>
<dbReference type="SMART" id="SM00644">
    <property type="entry name" value="Ami_2"/>
    <property type="match status" value="1"/>
</dbReference>
<dbReference type="SUPFAM" id="SSF55846">
    <property type="entry name" value="N-acetylmuramoyl-L-alanine amidase-like"/>
    <property type="match status" value="1"/>
</dbReference>
<dbReference type="InterPro" id="IPR002502">
    <property type="entry name" value="Amidase_domain"/>
</dbReference>
<dbReference type="InterPro" id="IPR051206">
    <property type="entry name" value="NAMLAA_amidase_2"/>
</dbReference>
<dbReference type="GO" id="GO:0071555">
    <property type="term" value="P:cell wall organization"/>
    <property type="evidence" value="ECO:0007669"/>
    <property type="project" value="UniProtKB-KW"/>
</dbReference>
<gene>
    <name evidence="6" type="ORF">Ga0123462_0717</name>
</gene>
<evidence type="ECO:0000313" key="6">
    <source>
        <dbReference type="EMBL" id="ATX81587.1"/>
    </source>
</evidence>
<reference evidence="6 7" key="1">
    <citation type="submission" date="2016-12" db="EMBL/GenBank/DDBJ databases">
        <title>Isolation and genomic insights into novel planktonic Zetaproteobacteria from stratified waters of the Chesapeake Bay.</title>
        <authorList>
            <person name="McAllister S.M."/>
            <person name="Kato S."/>
            <person name="Chan C.S."/>
            <person name="Chiu B.K."/>
            <person name="Field E.K."/>
        </authorList>
    </citation>
    <scope>NUCLEOTIDE SEQUENCE [LARGE SCALE GENOMIC DNA]</scope>
    <source>
        <strain evidence="6 7">CP-8</strain>
    </source>
</reference>
<dbReference type="Gene3D" id="3.40.80.10">
    <property type="entry name" value="Peptidoglycan recognition protein-like"/>
    <property type="match status" value="1"/>
</dbReference>
<proteinExistence type="predicted"/>
<evidence type="ECO:0000256" key="2">
    <source>
        <dbReference type="ARBA" id="ARBA00011901"/>
    </source>
</evidence>
<dbReference type="Pfam" id="PF01510">
    <property type="entry name" value="Amidase_2"/>
    <property type="match status" value="1"/>
</dbReference>
<organism evidence="6 7">
    <name type="scientific">Mariprofundus ferrinatatus</name>
    <dbReference type="NCBI Taxonomy" id="1921087"/>
    <lineage>
        <taxon>Bacteria</taxon>
        <taxon>Pseudomonadati</taxon>
        <taxon>Pseudomonadota</taxon>
        <taxon>Candidatius Mariprofundia</taxon>
        <taxon>Mariprofundales</taxon>
        <taxon>Mariprofundaceae</taxon>
        <taxon>Mariprofundus</taxon>
    </lineage>
</organism>
<dbReference type="GO" id="GO:0009254">
    <property type="term" value="P:peptidoglycan turnover"/>
    <property type="evidence" value="ECO:0007669"/>
    <property type="project" value="TreeGrafter"/>
</dbReference>
<evidence type="ECO:0000256" key="3">
    <source>
        <dbReference type="ARBA" id="ARBA00022801"/>
    </source>
</evidence>
<evidence type="ECO:0000313" key="7">
    <source>
        <dbReference type="Proteomes" id="UP000231637"/>
    </source>
</evidence>
<dbReference type="AlphaFoldDB" id="A0A2K8L2R7"/>
<dbReference type="GO" id="GO:0009253">
    <property type="term" value="P:peptidoglycan catabolic process"/>
    <property type="evidence" value="ECO:0007669"/>
    <property type="project" value="InterPro"/>
</dbReference>
<dbReference type="PANTHER" id="PTHR30417:SF1">
    <property type="entry name" value="N-ACETYLMURAMOYL-L-ALANINE AMIDASE AMID"/>
    <property type="match status" value="1"/>
</dbReference>
<dbReference type="InterPro" id="IPR036505">
    <property type="entry name" value="Amidase/PGRP_sf"/>
</dbReference>
<dbReference type="GO" id="GO:0008745">
    <property type="term" value="F:N-acetylmuramoyl-L-alanine amidase activity"/>
    <property type="evidence" value="ECO:0007669"/>
    <property type="project" value="UniProtKB-EC"/>
</dbReference>
<sequence length="216" mass="23771">MIKPEGIILHDTAGRLDKGNCVSWFLKKEASASAHLVVERDGSVTQMVPFNIKAWHAGSSILDGRSGCNGFSIGIEIVNPGKLEKTEGGYRSWFKKVYTEADGDIRAASSRYHGDGYWMDYTEAQINSVTDICSALATKYDMNFIEPHWFVSPGRKRDTNPLFPLDHLRTFALGRGDNGVERVEKRVVATSLNVRGGAGIGFEKMEWGPLRGGGDS</sequence>
<protein>
    <recommendedName>
        <fullName evidence="2">N-acetylmuramoyl-L-alanine amidase</fullName>
        <ecNumber evidence="2">3.5.1.28</ecNumber>
    </recommendedName>
</protein>
<dbReference type="CDD" id="cd06583">
    <property type="entry name" value="PGRP"/>
    <property type="match status" value="1"/>
</dbReference>
<dbReference type="KEGG" id="mfn:Ga0123462_0717"/>
<keyword evidence="7" id="KW-1185">Reference proteome</keyword>
<evidence type="ECO:0000256" key="1">
    <source>
        <dbReference type="ARBA" id="ARBA00001561"/>
    </source>
</evidence>
<dbReference type="EMBL" id="CP018800">
    <property type="protein sequence ID" value="ATX81587.1"/>
    <property type="molecule type" value="Genomic_DNA"/>
</dbReference>
<dbReference type="OrthoDB" id="9794842at2"/>
<evidence type="ECO:0000259" key="5">
    <source>
        <dbReference type="SMART" id="SM00644"/>
    </source>
</evidence>
<accession>A0A2K8L2R7</accession>